<gene>
    <name evidence="2" type="ORF">SAMN04488055_3997</name>
</gene>
<sequence length="208" mass="23513">MPTFNAANLLQDLSNDVNNLLHVMRTRIEQQPHAVLLQQPAPGSWSVIQCLDHLNSYGHYYLPQLHKAISKGEQQRIPAKPLFKSGWLGNYFTNLMQPKPDGALRSRMQAPQGYRPVQQPDAALVIKEFISQQEQMLELLRRAETTDIGHFRIPTSLTRFIKMSAGDTFRFLIAHQQRHMLQALRAMLAYGGGGFTAVSMQYLTGNVG</sequence>
<evidence type="ECO:0000259" key="1">
    <source>
        <dbReference type="Pfam" id="PF12867"/>
    </source>
</evidence>
<name>A0A1N6JHC3_9BACT</name>
<feature type="domain" description="DinB-like" evidence="1">
    <location>
        <begin position="23"/>
        <end position="183"/>
    </location>
</feature>
<dbReference type="Proteomes" id="UP000185003">
    <property type="component" value="Unassembled WGS sequence"/>
</dbReference>
<protein>
    <submittedName>
        <fullName evidence="2">DinB superfamily protein</fullName>
    </submittedName>
</protein>
<dbReference type="InterPro" id="IPR034660">
    <property type="entry name" value="DinB/YfiT-like"/>
</dbReference>
<evidence type="ECO:0000313" key="3">
    <source>
        <dbReference type="Proteomes" id="UP000185003"/>
    </source>
</evidence>
<dbReference type="SUPFAM" id="SSF109854">
    <property type="entry name" value="DinB/YfiT-like putative metalloenzymes"/>
    <property type="match status" value="1"/>
</dbReference>
<evidence type="ECO:0000313" key="2">
    <source>
        <dbReference type="EMBL" id="SIO43446.1"/>
    </source>
</evidence>
<proteinExistence type="predicted"/>
<dbReference type="OrthoDB" id="1524454at2"/>
<dbReference type="EMBL" id="FSRA01000002">
    <property type="protein sequence ID" value="SIO43446.1"/>
    <property type="molecule type" value="Genomic_DNA"/>
</dbReference>
<dbReference type="STRING" id="536979.SAMN04488055_3997"/>
<keyword evidence="3" id="KW-1185">Reference proteome</keyword>
<dbReference type="Gene3D" id="1.20.120.450">
    <property type="entry name" value="dinb family like domain"/>
    <property type="match status" value="1"/>
</dbReference>
<dbReference type="RefSeq" id="WP_074241333.1">
    <property type="nucleotide sequence ID" value="NZ_FSRA01000002.1"/>
</dbReference>
<dbReference type="AlphaFoldDB" id="A0A1N6JHC3"/>
<organism evidence="2 3">
    <name type="scientific">Chitinophaga niabensis</name>
    <dbReference type="NCBI Taxonomy" id="536979"/>
    <lineage>
        <taxon>Bacteria</taxon>
        <taxon>Pseudomonadati</taxon>
        <taxon>Bacteroidota</taxon>
        <taxon>Chitinophagia</taxon>
        <taxon>Chitinophagales</taxon>
        <taxon>Chitinophagaceae</taxon>
        <taxon>Chitinophaga</taxon>
    </lineage>
</organism>
<dbReference type="InterPro" id="IPR024775">
    <property type="entry name" value="DinB-like"/>
</dbReference>
<dbReference type="Pfam" id="PF12867">
    <property type="entry name" value="DinB_2"/>
    <property type="match status" value="1"/>
</dbReference>
<reference evidence="2 3" key="1">
    <citation type="submission" date="2016-11" db="EMBL/GenBank/DDBJ databases">
        <authorList>
            <person name="Jaros S."/>
            <person name="Januszkiewicz K."/>
            <person name="Wedrychowicz H."/>
        </authorList>
    </citation>
    <scope>NUCLEOTIDE SEQUENCE [LARGE SCALE GENOMIC DNA]</scope>
    <source>
        <strain evidence="2 3">DSM 24787</strain>
    </source>
</reference>
<accession>A0A1N6JHC3</accession>